<dbReference type="InterPro" id="IPR039425">
    <property type="entry name" value="RNA_pol_sigma-70-like"/>
</dbReference>
<dbReference type="NCBIfam" id="TIGR02937">
    <property type="entry name" value="sigma70-ECF"/>
    <property type="match status" value="1"/>
</dbReference>
<dbReference type="STRING" id="180332.GCA_000797495_02643"/>
<evidence type="ECO:0000313" key="6">
    <source>
        <dbReference type="EMBL" id="TLC98956.1"/>
    </source>
</evidence>
<dbReference type="InterPro" id="IPR013325">
    <property type="entry name" value="RNA_pol_sigma_r2"/>
</dbReference>
<dbReference type="SUPFAM" id="SSF88946">
    <property type="entry name" value="Sigma2 domain of RNA polymerase sigma factors"/>
    <property type="match status" value="1"/>
</dbReference>
<keyword evidence="4" id="KW-0804">Transcription</keyword>
<dbReference type="AlphaFoldDB" id="A0A4U8Q2T9"/>
<reference evidence="6 7" key="1">
    <citation type="journal article" date="2019" name="Anaerobe">
        <title>Detection of Robinsoniella peoriensis in multiple bone samples of a trauma patient.</title>
        <authorList>
            <person name="Schrottner P."/>
            <person name="Hartwich K."/>
            <person name="Bunk B."/>
            <person name="Schober I."/>
            <person name="Helbig S."/>
            <person name="Rudolph W.W."/>
            <person name="Gunzer F."/>
        </authorList>
    </citation>
    <scope>NUCLEOTIDE SEQUENCE [LARGE SCALE GENOMIC DNA]</scope>
    <source>
        <strain evidence="6 7">DSM 106044</strain>
    </source>
</reference>
<keyword evidence="3" id="KW-0731">Sigma factor</keyword>
<evidence type="ECO:0000259" key="5">
    <source>
        <dbReference type="Pfam" id="PF04542"/>
    </source>
</evidence>
<dbReference type="SUPFAM" id="SSF88659">
    <property type="entry name" value="Sigma3 and sigma4 domains of RNA polymerase sigma factors"/>
    <property type="match status" value="1"/>
</dbReference>
<evidence type="ECO:0000256" key="2">
    <source>
        <dbReference type="ARBA" id="ARBA00023015"/>
    </source>
</evidence>
<accession>A0A4U8Q2T9</accession>
<dbReference type="PANTHER" id="PTHR43133:SF51">
    <property type="entry name" value="RNA POLYMERASE SIGMA FACTOR"/>
    <property type="match status" value="1"/>
</dbReference>
<evidence type="ECO:0000256" key="3">
    <source>
        <dbReference type="ARBA" id="ARBA00023082"/>
    </source>
</evidence>
<dbReference type="GO" id="GO:0006352">
    <property type="term" value="P:DNA-templated transcription initiation"/>
    <property type="evidence" value="ECO:0007669"/>
    <property type="project" value="InterPro"/>
</dbReference>
<gene>
    <name evidence="6" type="primary">cnrH</name>
    <name evidence="6" type="ORF">DSM106044_04286</name>
</gene>
<sequence>MENTTKNLYHDNSDTDYTNDEWNEFVDLAVSGDRSAMETLLVSIQDLIFNLSLRMLGTIPDAEDAVQEITIRIMTHLETFRKESSFTTWAFRIAVNHLKNYKKSMFAKRPLSFEFYGYDIKNGAANDIPDPAQNVEQPLLEQELKLSCTNVMLQCLDPDSRCIFILGTMFKADSKIAGEILNITPEAYRQRLSRIRKKMAAFLDEYCELGKQGFCRCRKRIPYAMETHRLNPQNLEYSSLEVLPEELLISCKNAMEQIDDLSLAFSSMPHYRTPENARTFFMNLLKTDCYAKIENVN</sequence>
<comment type="caution">
    <text evidence="6">The sequence shown here is derived from an EMBL/GenBank/DDBJ whole genome shotgun (WGS) entry which is preliminary data.</text>
</comment>
<organism evidence="6 7">
    <name type="scientific">Robinsoniella peoriensis</name>
    <dbReference type="NCBI Taxonomy" id="180332"/>
    <lineage>
        <taxon>Bacteria</taxon>
        <taxon>Bacillati</taxon>
        <taxon>Bacillota</taxon>
        <taxon>Clostridia</taxon>
        <taxon>Lachnospirales</taxon>
        <taxon>Lachnospiraceae</taxon>
        <taxon>Robinsoniella</taxon>
    </lineage>
</organism>
<dbReference type="Gene3D" id="1.10.1740.10">
    <property type="match status" value="1"/>
</dbReference>
<dbReference type="Proteomes" id="UP000306509">
    <property type="component" value="Unassembled WGS sequence"/>
</dbReference>
<dbReference type="RefSeq" id="WP_081999005.1">
    <property type="nucleotide sequence ID" value="NZ_JTGN01000011.1"/>
</dbReference>
<keyword evidence="7" id="KW-1185">Reference proteome</keyword>
<comment type="similarity">
    <text evidence="1">Belongs to the sigma-70 factor family. ECF subfamily.</text>
</comment>
<dbReference type="Pfam" id="PF04542">
    <property type="entry name" value="Sigma70_r2"/>
    <property type="match status" value="1"/>
</dbReference>
<dbReference type="EMBL" id="QGQD01000079">
    <property type="protein sequence ID" value="TLC98956.1"/>
    <property type="molecule type" value="Genomic_DNA"/>
</dbReference>
<dbReference type="InterPro" id="IPR014284">
    <property type="entry name" value="RNA_pol_sigma-70_dom"/>
</dbReference>
<proteinExistence type="inferred from homology"/>
<dbReference type="GO" id="GO:0016987">
    <property type="term" value="F:sigma factor activity"/>
    <property type="evidence" value="ECO:0007669"/>
    <property type="project" value="UniProtKB-KW"/>
</dbReference>
<evidence type="ECO:0000256" key="1">
    <source>
        <dbReference type="ARBA" id="ARBA00010641"/>
    </source>
</evidence>
<dbReference type="InterPro" id="IPR013324">
    <property type="entry name" value="RNA_pol_sigma_r3/r4-like"/>
</dbReference>
<feature type="domain" description="RNA polymerase sigma-70 region 2" evidence="5">
    <location>
        <begin position="44"/>
        <end position="103"/>
    </location>
</feature>
<name>A0A4U8Q2T9_9FIRM</name>
<dbReference type="InterPro" id="IPR007627">
    <property type="entry name" value="RNA_pol_sigma70_r2"/>
</dbReference>
<evidence type="ECO:0000256" key="4">
    <source>
        <dbReference type="ARBA" id="ARBA00023163"/>
    </source>
</evidence>
<dbReference type="PANTHER" id="PTHR43133">
    <property type="entry name" value="RNA POLYMERASE ECF-TYPE SIGMA FACTO"/>
    <property type="match status" value="1"/>
</dbReference>
<keyword evidence="2" id="KW-0805">Transcription regulation</keyword>
<evidence type="ECO:0000313" key="7">
    <source>
        <dbReference type="Proteomes" id="UP000306509"/>
    </source>
</evidence>
<protein>
    <submittedName>
        <fullName evidence="6">RNA polymerase sigma factor CnrH</fullName>
    </submittedName>
</protein>